<dbReference type="OrthoDB" id="2897838at2759"/>
<evidence type="ECO:0000313" key="2">
    <source>
        <dbReference type="Proteomes" id="UP000324800"/>
    </source>
</evidence>
<name>A0A5J4USC7_9EUKA</name>
<organism evidence="1 2">
    <name type="scientific">Streblomastix strix</name>
    <dbReference type="NCBI Taxonomy" id="222440"/>
    <lineage>
        <taxon>Eukaryota</taxon>
        <taxon>Metamonada</taxon>
        <taxon>Preaxostyla</taxon>
        <taxon>Oxymonadida</taxon>
        <taxon>Streblomastigidae</taxon>
        <taxon>Streblomastix</taxon>
    </lineage>
</organism>
<accession>A0A5J4USC7</accession>
<dbReference type="PANTHER" id="PTHR33050:SF7">
    <property type="entry name" value="RIBONUCLEASE H"/>
    <property type="match status" value="1"/>
</dbReference>
<dbReference type="Proteomes" id="UP000324800">
    <property type="component" value="Unassembled WGS sequence"/>
</dbReference>
<comment type="caution">
    <text evidence="1">The sequence shown here is derived from an EMBL/GenBank/DDBJ whole genome shotgun (WGS) entry which is preliminary data.</text>
</comment>
<gene>
    <name evidence="1" type="ORF">EZS28_031511</name>
</gene>
<evidence type="ECO:0000313" key="1">
    <source>
        <dbReference type="EMBL" id="KAA6372962.1"/>
    </source>
</evidence>
<dbReference type="InterPro" id="IPR052055">
    <property type="entry name" value="Hepadnavirus_pol/RT"/>
</dbReference>
<sequence>MPTIEHSIEIAAFEIEQLEQGTGTITGGLDKYLVFTHTQIHYAQVGMSIGISVAPKTFAKTIQITTCRVRNRRKAKAQYHLRKAIDSILQIEQENGWTLTIRRIAWKWNKEAGALSRLSMAVDYSIKNEVLEEVLKDWKVGITEDLLAARNNAKHKKFFTLAKDKKEQVRDSMIISCEEEFPLICPPIPITKRVISKIIEERVQGIIIVSCQPGQVWWTQLKEITMREKEFRESEKVLEMGSKMKKRNMKVLPGRILALEVNGDKTEQDYFEMSWVHPDSHENQLDLQCITGLDVEKCTPVLYQPFGTI</sequence>
<dbReference type="PANTHER" id="PTHR33050">
    <property type="entry name" value="REVERSE TRANSCRIPTASE DOMAIN-CONTAINING PROTEIN"/>
    <property type="match status" value="1"/>
</dbReference>
<dbReference type="AlphaFoldDB" id="A0A5J4USC7"/>
<protein>
    <submittedName>
        <fullName evidence="1">Uncharacterized protein</fullName>
    </submittedName>
</protein>
<proteinExistence type="predicted"/>
<reference evidence="1 2" key="1">
    <citation type="submission" date="2019-03" db="EMBL/GenBank/DDBJ databases">
        <title>Single cell metagenomics reveals metabolic interactions within the superorganism composed of flagellate Streblomastix strix and complex community of Bacteroidetes bacteria on its surface.</title>
        <authorList>
            <person name="Treitli S.C."/>
            <person name="Kolisko M."/>
            <person name="Husnik F."/>
            <person name="Keeling P."/>
            <person name="Hampl V."/>
        </authorList>
    </citation>
    <scope>NUCLEOTIDE SEQUENCE [LARGE SCALE GENOMIC DNA]</scope>
    <source>
        <strain evidence="1">ST1C</strain>
    </source>
</reference>
<dbReference type="EMBL" id="SNRW01013133">
    <property type="protein sequence ID" value="KAA6372962.1"/>
    <property type="molecule type" value="Genomic_DNA"/>
</dbReference>